<dbReference type="InterPro" id="IPR000086">
    <property type="entry name" value="NUDIX_hydrolase_dom"/>
</dbReference>
<dbReference type="AlphaFoldDB" id="A0A7Y3YK67"/>
<dbReference type="CDD" id="cd03424">
    <property type="entry name" value="NUDIX_ADPRase_Nudt5_UGPPase_Nudt14"/>
    <property type="match status" value="1"/>
</dbReference>
<gene>
    <name evidence="2" type="ORF">F0245_01050</name>
</gene>
<evidence type="ECO:0000259" key="1">
    <source>
        <dbReference type="Pfam" id="PF00293"/>
    </source>
</evidence>
<reference evidence="2 3" key="1">
    <citation type="submission" date="2019-09" db="EMBL/GenBank/DDBJ databases">
        <title>Draft genome sequencing and comparative genomics of hatchery-associated Vibrios.</title>
        <authorList>
            <person name="Kehlet-Delgado H."/>
            <person name="Mueller R.S."/>
        </authorList>
    </citation>
    <scope>NUCLEOTIDE SEQUENCE [LARGE SCALE GENOMIC DNA]</scope>
    <source>
        <strain evidence="2 3">00-90-10</strain>
    </source>
</reference>
<evidence type="ECO:0000313" key="2">
    <source>
        <dbReference type="EMBL" id="NOH31981.1"/>
    </source>
</evidence>
<dbReference type="EMBL" id="VTXW01000001">
    <property type="protein sequence ID" value="NOH31981.1"/>
    <property type="molecule type" value="Genomic_DNA"/>
</dbReference>
<name>A0A7Y3YK67_9VIBR</name>
<dbReference type="RefSeq" id="WP_171366452.1">
    <property type="nucleotide sequence ID" value="NZ_VTXW01000001.1"/>
</dbReference>
<evidence type="ECO:0000313" key="3">
    <source>
        <dbReference type="Proteomes" id="UP000525336"/>
    </source>
</evidence>
<proteinExistence type="predicted"/>
<comment type="caution">
    <text evidence="2">The sequence shown here is derived from an EMBL/GenBank/DDBJ whole genome shotgun (WGS) entry which is preliminary data.</text>
</comment>
<feature type="domain" description="Nudix hydrolase" evidence="1">
    <location>
        <begin position="32"/>
        <end position="130"/>
    </location>
</feature>
<organism evidence="2 3">
    <name type="scientific">Vibrio chagasii</name>
    <dbReference type="NCBI Taxonomy" id="170679"/>
    <lineage>
        <taxon>Bacteria</taxon>
        <taxon>Pseudomonadati</taxon>
        <taxon>Pseudomonadota</taxon>
        <taxon>Gammaproteobacteria</taxon>
        <taxon>Vibrionales</taxon>
        <taxon>Vibrionaceae</taxon>
        <taxon>Vibrio</taxon>
    </lineage>
</organism>
<protein>
    <submittedName>
        <fullName evidence="2">NUDIX domain-containing protein</fullName>
    </submittedName>
</protein>
<dbReference type="Gene3D" id="3.90.79.10">
    <property type="entry name" value="Nucleoside Triphosphate Pyrophosphohydrolase"/>
    <property type="match status" value="1"/>
</dbReference>
<dbReference type="SUPFAM" id="SSF55811">
    <property type="entry name" value="Nudix"/>
    <property type="match status" value="1"/>
</dbReference>
<dbReference type="GO" id="GO:0003824">
    <property type="term" value="F:catalytic activity"/>
    <property type="evidence" value="ECO:0007669"/>
    <property type="project" value="UniProtKB-ARBA"/>
</dbReference>
<dbReference type="Proteomes" id="UP000525336">
    <property type="component" value="Unassembled WGS sequence"/>
</dbReference>
<dbReference type="InterPro" id="IPR015797">
    <property type="entry name" value="NUDIX_hydrolase-like_dom_sf"/>
</dbReference>
<accession>A0A7Y3YK67</accession>
<sequence length="169" mass="18634">MIEQYSNPWFSVIKDGVFHYVIEPSSKNGAVVLVETHDSYIFVIIPRIAHGNEEQIEAPRGYGQDEQSSLETAMRELYEETGYLVDSSQLEKLGTVKPNSAILASEVDVYLAQVNEGQRVKGCDSEVNGIISVAKSDIRGMIARGEITDSFTLSAFALLWSKPSISVES</sequence>
<dbReference type="Pfam" id="PF00293">
    <property type="entry name" value="NUDIX"/>
    <property type="match status" value="1"/>
</dbReference>